<evidence type="ECO:0000313" key="4">
    <source>
        <dbReference type="Proteomes" id="UP000515734"/>
    </source>
</evidence>
<feature type="transmembrane region" description="Helical" evidence="1">
    <location>
        <begin position="134"/>
        <end position="154"/>
    </location>
</feature>
<gene>
    <name evidence="3" type="ORF">NIIDNTM18_02910</name>
</gene>
<keyword evidence="1" id="KW-0472">Membrane</keyword>
<evidence type="ECO:0000313" key="3">
    <source>
        <dbReference type="EMBL" id="BCI51013.1"/>
    </source>
</evidence>
<keyword evidence="1" id="KW-0812">Transmembrane</keyword>
<evidence type="ECO:0000256" key="1">
    <source>
        <dbReference type="SAM" id="Phobius"/>
    </source>
</evidence>
<dbReference type="InterPro" id="IPR019251">
    <property type="entry name" value="DUF2231_TM"/>
</dbReference>
<feature type="domain" description="DUF2231" evidence="2">
    <location>
        <begin position="71"/>
        <end position="193"/>
    </location>
</feature>
<sequence>MATYYPSADPPNGTVRHVSAGYLTTMNIHRILSAVEEVKSLDAPAETSARIASRVVDGARLGRILRGSWLGHPVHPLLITLPIGTWMTSVVFDLVFKDVATARRLLGVGLAATPPTILAGWADYALLNKRQQRVGLVHAVSNAAGVTMFGLAYRAYRKERVRAARVYSLLGLTAISVGGALGGHLSYAQGAGMFRWQPVRAVTHRNPVEYRRAA</sequence>
<protein>
    <submittedName>
        <fullName evidence="3">Membrane protein</fullName>
    </submittedName>
</protein>
<accession>A0A6S6NVH0</accession>
<name>A0A6S6NVH0_9MYCO</name>
<dbReference type="Pfam" id="PF09990">
    <property type="entry name" value="DUF2231"/>
    <property type="match status" value="1"/>
</dbReference>
<proteinExistence type="predicted"/>
<feature type="transmembrane region" description="Helical" evidence="1">
    <location>
        <begin position="77"/>
        <end position="96"/>
    </location>
</feature>
<dbReference type="Proteomes" id="UP000515734">
    <property type="component" value="Chromosome"/>
</dbReference>
<organism evidence="3 4">
    <name type="scientific">Mycolicibacterium litorale</name>
    <dbReference type="NCBI Taxonomy" id="758802"/>
    <lineage>
        <taxon>Bacteria</taxon>
        <taxon>Bacillati</taxon>
        <taxon>Actinomycetota</taxon>
        <taxon>Actinomycetes</taxon>
        <taxon>Mycobacteriales</taxon>
        <taxon>Mycobacteriaceae</taxon>
        <taxon>Mycolicibacterium</taxon>
    </lineage>
</organism>
<dbReference type="AlphaFoldDB" id="A0A6S6NVH0"/>
<feature type="transmembrane region" description="Helical" evidence="1">
    <location>
        <begin position="105"/>
        <end position="122"/>
    </location>
</feature>
<keyword evidence="1" id="KW-1133">Transmembrane helix</keyword>
<evidence type="ECO:0000259" key="2">
    <source>
        <dbReference type="Pfam" id="PF09990"/>
    </source>
</evidence>
<reference evidence="3 4" key="1">
    <citation type="submission" date="2020-07" db="EMBL/GenBank/DDBJ databases">
        <title>Complete genome sequence of Mycolicibacterium litorale like strain isolated from cardiac implantable electronic device infection.</title>
        <authorList>
            <person name="Fukano H."/>
            <person name="Miyama H."/>
            <person name="Hoshino Y."/>
        </authorList>
    </citation>
    <scope>NUCLEOTIDE SEQUENCE [LARGE SCALE GENOMIC DNA]</scope>
    <source>
        <strain evidence="3 4">NIIDNTM18</strain>
    </source>
</reference>
<feature type="transmembrane region" description="Helical" evidence="1">
    <location>
        <begin position="166"/>
        <end position="187"/>
    </location>
</feature>
<dbReference type="EMBL" id="AP023287">
    <property type="protein sequence ID" value="BCI51013.1"/>
    <property type="molecule type" value="Genomic_DNA"/>
</dbReference>